<keyword evidence="6" id="KW-0067">ATP-binding</keyword>
<dbReference type="Gene3D" id="3.90.190.20">
    <property type="entry name" value="Mur ligase, C-terminal domain"/>
    <property type="match status" value="1"/>
</dbReference>
<dbReference type="EMBL" id="JACOYY010000045">
    <property type="protein sequence ID" value="MBI2052354.1"/>
    <property type="molecule type" value="Genomic_DNA"/>
</dbReference>
<dbReference type="GO" id="GO:0005737">
    <property type="term" value="C:cytoplasm"/>
    <property type="evidence" value="ECO:0007669"/>
    <property type="project" value="UniProtKB-SubCell"/>
</dbReference>
<evidence type="ECO:0000256" key="4">
    <source>
        <dbReference type="ARBA" id="ARBA00022598"/>
    </source>
</evidence>
<reference evidence="10" key="1">
    <citation type="submission" date="2020-07" db="EMBL/GenBank/DDBJ databases">
        <title>Huge and variable diversity of episymbiotic CPR bacteria and DPANN archaea in groundwater ecosystems.</title>
        <authorList>
            <person name="He C.Y."/>
            <person name="Keren R."/>
            <person name="Whittaker M."/>
            <person name="Farag I.F."/>
            <person name="Doudna J."/>
            <person name="Cate J.H.D."/>
            <person name="Banfield J.F."/>
        </authorList>
    </citation>
    <scope>NUCLEOTIDE SEQUENCE</scope>
    <source>
        <strain evidence="9">NC_groundwater_191_Ag_S-0.1um_45_8</strain>
        <strain evidence="10">NC_groundwater_418_Ag_B-0.1um_45_10</strain>
    </source>
</reference>
<evidence type="ECO:0000256" key="6">
    <source>
        <dbReference type="ARBA" id="ARBA00022840"/>
    </source>
</evidence>
<dbReference type="Gene3D" id="3.40.1190.10">
    <property type="entry name" value="Mur-like, catalytic domain"/>
    <property type="match status" value="1"/>
</dbReference>
<dbReference type="InterPro" id="IPR013221">
    <property type="entry name" value="Mur_ligase_cen"/>
</dbReference>
<dbReference type="SUPFAM" id="SSF51984">
    <property type="entry name" value="MurCD N-terminal domain"/>
    <property type="match status" value="1"/>
</dbReference>
<keyword evidence="7" id="KW-1133">Transmembrane helix</keyword>
<feature type="domain" description="Mur ligase central" evidence="8">
    <location>
        <begin position="121"/>
        <end position="253"/>
    </location>
</feature>
<evidence type="ECO:0000259" key="8">
    <source>
        <dbReference type="Pfam" id="PF08245"/>
    </source>
</evidence>
<dbReference type="Proteomes" id="UP000786662">
    <property type="component" value="Unassembled WGS sequence"/>
</dbReference>
<dbReference type="SUPFAM" id="SSF53623">
    <property type="entry name" value="MurD-like peptide ligases, catalytic domain"/>
    <property type="match status" value="1"/>
</dbReference>
<dbReference type="EC" id="6.3.2.9" evidence="10"/>
<proteinExistence type="predicted"/>
<keyword evidence="7" id="KW-0812">Transmembrane</keyword>
<dbReference type="Pfam" id="PF08245">
    <property type="entry name" value="Mur_ligase_M"/>
    <property type="match status" value="1"/>
</dbReference>
<sequence length="457" mass="51071">MTPNEYLKDKKVLVMGLGLLGGGTATVKWLVKHGAKITVTDLKSRADLRSSIKSLGSSVRRVRFVLGRHLISDFKSHGIVVVNPAVPRENSFLKIARENGAILENEASLFFRFCKNPAIGITGTRGKTTTANWIYHFLKQKYPESVLSGNSSNKPMLKALDELDGQSPVVVELSSWHLELLPKSGRAPHIAAITNIYPDHLNRYKNITAYARAKANIFKHQTGKDFLILNRKNPWTKFFLNQKPESRTKFIPFPISPFLPLFTPLPHFDLGDHNLQNAQTAALAANLAGVDWNLIKKAVKTLPPIKFRQEIILRKGGLTVVNDTTATSPDATIAALKRFSYQGQTLVLVAGGTDKKLEFADWAKTVKKTVKPENLFLLESSATAKMIDGLNRLGYFGKNPPQFYLDFNILLTSAVKRAKILKGKKTLLFSPGAASFEKFKNEFDRGEKFNWFFHKLP</sequence>
<dbReference type="PANTHER" id="PTHR43692:SF1">
    <property type="entry name" value="UDP-N-ACETYLMURAMOYLALANINE--D-GLUTAMATE LIGASE"/>
    <property type="match status" value="1"/>
</dbReference>
<dbReference type="InterPro" id="IPR005762">
    <property type="entry name" value="MurD"/>
</dbReference>
<dbReference type="Gene3D" id="3.40.50.720">
    <property type="entry name" value="NAD(P)-binding Rossmann-like Domain"/>
    <property type="match status" value="1"/>
</dbReference>
<comment type="pathway">
    <text evidence="2">Cell wall biogenesis; peptidoglycan biosynthesis.</text>
</comment>
<comment type="subcellular location">
    <subcellularLocation>
        <location evidence="1">Cytoplasm</location>
    </subcellularLocation>
</comment>
<dbReference type="SUPFAM" id="SSF53244">
    <property type="entry name" value="MurD-like peptide ligases, peptide-binding domain"/>
    <property type="match status" value="1"/>
</dbReference>
<evidence type="ECO:0000313" key="10">
    <source>
        <dbReference type="EMBL" id="MBI2466086.1"/>
    </source>
</evidence>
<dbReference type="GO" id="GO:0051301">
    <property type="term" value="P:cell division"/>
    <property type="evidence" value="ECO:0007669"/>
    <property type="project" value="InterPro"/>
</dbReference>
<feature type="transmembrane region" description="Helical" evidence="7">
    <location>
        <begin position="12"/>
        <end position="31"/>
    </location>
</feature>
<dbReference type="InterPro" id="IPR036565">
    <property type="entry name" value="Mur-like_cat_sf"/>
</dbReference>
<dbReference type="AlphaFoldDB" id="A0A931YDT9"/>
<comment type="caution">
    <text evidence="10">The sequence shown here is derived from an EMBL/GenBank/DDBJ whole genome shotgun (WGS) entry which is preliminary data.</text>
</comment>
<dbReference type="Pfam" id="PF21799">
    <property type="entry name" value="MurD-like_N"/>
    <property type="match status" value="1"/>
</dbReference>
<keyword evidence="4 10" id="KW-0436">Ligase</keyword>
<evidence type="ECO:0000256" key="5">
    <source>
        <dbReference type="ARBA" id="ARBA00022741"/>
    </source>
</evidence>
<evidence type="ECO:0000256" key="2">
    <source>
        <dbReference type="ARBA" id="ARBA00004752"/>
    </source>
</evidence>
<evidence type="ECO:0000313" key="9">
    <source>
        <dbReference type="EMBL" id="MBI2052354.1"/>
    </source>
</evidence>
<name>A0A931YDT9_9BACT</name>
<dbReference type="GO" id="GO:0008764">
    <property type="term" value="F:UDP-N-acetylmuramoylalanine-D-glutamate ligase activity"/>
    <property type="evidence" value="ECO:0007669"/>
    <property type="project" value="UniProtKB-EC"/>
</dbReference>
<evidence type="ECO:0000256" key="3">
    <source>
        <dbReference type="ARBA" id="ARBA00022490"/>
    </source>
</evidence>
<gene>
    <name evidence="10" type="primary">murD</name>
    <name evidence="9" type="ORF">HYT38_01590</name>
    <name evidence="10" type="ORF">HYV66_02570</name>
</gene>
<accession>A0A931YDT9</accession>
<dbReference type="Proteomes" id="UP000709672">
    <property type="component" value="Unassembled WGS sequence"/>
</dbReference>
<dbReference type="NCBIfam" id="TIGR01087">
    <property type="entry name" value="murD"/>
    <property type="match status" value="1"/>
</dbReference>
<evidence type="ECO:0000256" key="7">
    <source>
        <dbReference type="SAM" id="Phobius"/>
    </source>
</evidence>
<keyword evidence="3" id="KW-0963">Cytoplasm</keyword>
<evidence type="ECO:0000313" key="11">
    <source>
        <dbReference type="Proteomes" id="UP000709672"/>
    </source>
</evidence>
<dbReference type="GO" id="GO:0005524">
    <property type="term" value="F:ATP binding"/>
    <property type="evidence" value="ECO:0007669"/>
    <property type="project" value="UniProtKB-KW"/>
</dbReference>
<dbReference type="PANTHER" id="PTHR43692">
    <property type="entry name" value="UDP-N-ACETYLMURAMOYLALANINE--D-GLUTAMATE LIGASE"/>
    <property type="match status" value="1"/>
</dbReference>
<keyword evidence="7" id="KW-0472">Membrane</keyword>
<dbReference type="EMBL" id="JACPHQ010000033">
    <property type="protein sequence ID" value="MBI2466086.1"/>
    <property type="molecule type" value="Genomic_DNA"/>
</dbReference>
<keyword evidence="5" id="KW-0547">Nucleotide-binding</keyword>
<protein>
    <submittedName>
        <fullName evidence="10">UDP-N-acetylmuramoyl-L-alanine--D-glutamate ligase</fullName>
        <ecNumber evidence="10">6.3.2.9</ecNumber>
    </submittedName>
</protein>
<dbReference type="InterPro" id="IPR036615">
    <property type="entry name" value="Mur_ligase_C_dom_sf"/>
</dbReference>
<organism evidence="10 11">
    <name type="scientific">Candidatus Sungiibacteriota bacterium</name>
    <dbReference type="NCBI Taxonomy" id="2750080"/>
    <lineage>
        <taxon>Bacteria</taxon>
        <taxon>Candidatus Sungiibacteriota</taxon>
    </lineage>
</organism>
<dbReference type="GO" id="GO:0008360">
    <property type="term" value="P:regulation of cell shape"/>
    <property type="evidence" value="ECO:0007669"/>
    <property type="project" value="InterPro"/>
</dbReference>
<evidence type="ECO:0000256" key="1">
    <source>
        <dbReference type="ARBA" id="ARBA00004496"/>
    </source>
</evidence>